<dbReference type="RefSeq" id="WP_138195562.1">
    <property type="nucleotide sequence ID" value="NZ_VCIW01000012.1"/>
</dbReference>
<dbReference type="InterPro" id="IPR051532">
    <property type="entry name" value="Ester_Hydrolysis_Enzymes"/>
</dbReference>
<proteinExistence type="predicted"/>
<dbReference type="AlphaFoldDB" id="A0A5R9G928"/>
<dbReference type="Proteomes" id="UP000309676">
    <property type="component" value="Unassembled WGS sequence"/>
</dbReference>
<dbReference type="EMBL" id="VCIW01000012">
    <property type="protein sequence ID" value="TLS50876.1"/>
    <property type="molecule type" value="Genomic_DNA"/>
</dbReference>
<keyword evidence="3" id="KW-1185">Reference proteome</keyword>
<evidence type="ECO:0000259" key="1">
    <source>
        <dbReference type="Pfam" id="PF13472"/>
    </source>
</evidence>
<comment type="caution">
    <text evidence="2">The sequence shown here is derived from an EMBL/GenBank/DDBJ whole genome shotgun (WGS) entry which is preliminary data.</text>
</comment>
<dbReference type="OrthoDB" id="193632at2"/>
<dbReference type="GO" id="GO:0004622">
    <property type="term" value="F:phosphatidylcholine lysophospholipase activity"/>
    <property type="evidence" value="ECO:0007669"/>
    <property type="project" value="TreeGrafter"/>
</dbReference>
<reference evidence="2 3" key="1">
    <citation type="submission" date="2019-05" db="EMBL/GenBank/DDBJ databases">
        <authorList>
            <person name="Narsing Rao M.P."/>
            <person name="Li W.J."/>
        </authorList>
    </citation>
    <scope>NUCLEOTIDE SEQUENCE [LARGE SCALE GENOMIC DNA]</scope>
    <source>
        <strain evidence="2 3">SYSU_K30003</strain>
    </source>
</reference>
<protein>
    <submittedName>
        <fullName evidence="2">SGNH/GDSL hydrolase family protein</fullName>
    </submittedName>
</protein>
<keyword evidence="2" id="KW-0378">Hydrolase</keyword>
<dbReference type="Gene3D" id="3.40.50.1110">
    <property type="entry name" value="SGNH hydrolase"/>
    <property type="match status" value="1"/>
</dbReference>
<feature type="domain" description="SGNH hydrolase-type esterase" evidence="1">
    <location>
        <begin position="135"/>
        <end position="314"/>
    </location>
</feature>
<accession>A0A5R9G928</accession>
<dbReference type="InterPro" id="IPR036514">
    <property type="entry name" value="SGNH_hydro_sf"/>
</dbReference>
<sequence length="328" mass="35358">MTRLFSEPLVFVGTAPQKLRYAPASADGIVLTGPPSPEGASAAYRAGVDYVVDAEARTVRRTEGSRIPDWREHPHFGLDKFDHAKVPYRSNGDFTCTIRYNVGEVGAAAPVPPMRETLPKLYRKLAAGETVTYVVYGDSISAGYEASAPELSYPERFAASLRSRFPGAEVVVRNRAVPGEGSFGGVKRIDDVVALRPDLVTIAYGMNDQNRNPDGSNATPVEAFERNVAAMATAVRERSNADVLLVTPCLPNPRWAYASDNATAFAEAIRRVGAALGVPVADAQRIWLAELAAGKSHESLLLNNLNHPNDYGHGLYAEALEPYAGSNE</sequence>
<dbReference type="SUPFAM" id="SSF52266">
    <property type="entry name" value="SGNH hydrolase"/>
    <property type="match status" value="1"/>
</dbReference>
<dbReference type="InterPro" id="IPR013830">
    <property type="entry name" value="SGNH_hydro"/>
</dbReference>
<organism evidence="2 3">
    <name type="scientific">Paenibacillus antri</name>
    <dbReference type="NCBI Taxonomy" id="2582848"/>
    <lineage>
        <taxon>Bacteria</taxon>
        <taxon>Bacillati</taxon>
        <taxon>Bacillota</taxon>
        <taxon>Bacilli</taxon>
        <taxon>Bacillales</taxon>
        <taxon>Paenibacillaceae</taxon>
        <taxon>Paenibacillus</taxon>
    </lineage>
</organism>
<evidence type="ECO:0000313" key="2">
    <source>
        <dbReference type="EMBL" id="TLS50876.1"/>
    </source>
</evidence>
<gene>
    <name evidence="2" type="ORF">FE782_17665</name>
</gene>
<dbReference type="PANTHER" id="PTHR30383:SF5">
    <property type="entry name" value="SGNH HYDROLASE-TYPE ESTERASE DOMAIN-CONTAINING PROTEIN"/>
    <property type="match status" value="1"/>
</dbReference>
<dbReference type="CDD" id="cd00229">
    <property type="entry name" value="SGNH_hydrolase"/>
    <property type="match status" value="1"/>
</dbReference>
<evidence type="ECO:0000313" key="3">
    <source>
        <dbReference type="Proteomes" id="UP000309676"/>
    </source>
</evidence>
<dbReference type="Pfam" id="PF13472">
    <property type="entry name" value="Lipase_GDSL_2"/>
    <property type="match status" value="1"/>
</dbReference>
<name>A0A5R9G928_9BACL</name>
<dbReference type="PANTHER" id="PTHR30383">
    <property type="entry name" value="THIOESTERASE 1/PROTEASE 1/LYSOPHOSPHOLIPASE L1"/>
    <property type="match status" value="1"/>
</dbReference>